<reference evidence="1" key="1">
    <citation type="submission" date="2015-04" db="EMBL/GenBank/DDBJ databases">
        <title>The genome sequence of the plant pathogenic Rhizarian Plasmodiophora brassicae reveals insights in its biotrophic life cycle and the origin of chitin synthesis.</title>
        <authorList>
            <person name="Schwelm A."/>
            <person name="Fogelqvist J."/>
            <person name="Knaust A."/>
            <person name="Julke S."/>
            <person name="Lilja T."/>
            <person name="Dhandapani V."/>
            <person name="Bonilla-Rosso G."/>
            <person name="Karlsson M."/>
            <person name="Shevchenko A."/>
            <person name="Choi S.R."/>
            <person name="Kim H.G."/>
            <person name="Park J.Y."/>
            <person name="Lim Y.P."/>
            <person name="Ludwig-Muller J."/>
            <person name="Dixelius C."/>
        </authorList>
    </citation>
    <scope>NUCLEOTIDE SEQUENCE</scope>
    <source>
        <tissue evidence="1">Potato root galls</tissue>
    </source>
</reference>
<sequence>ICQIAIMGEFDLGQILRNVKQAQQERALAYAAWEQAFTALDCKRQDDADFAKASQSTQQILQKSSMHVMRQISILNSTREYNSWAKTLQALQRWEKAKFELTVKRVLTRITIAQGGGDGQLLVQELKMRQDLAEVIEEINSICQEIEFELHDNI</sequence>
<evidence type="ECO:0000313" key="1">
    <source>
        <dbReference type="EMBL" id="CRZ11318.1"/>
    </source>
</evidence>
<organism evidence="1">
    <name type="scientific">Spongospora subterranea</name>
    <dbReference type="NCBI Taxonomy" id="70186"/>
    <lineage>
        <taxon>Eukaryota</taxon>
        <taxon>Sar</taxon>
        <taxon>Rhizaria</taxon>
        <taxon>Endomyxa</taxon>
        <taxon>Phytomyxea</taxon>
        <taxon>Plasmodiophorida</taxon>
        <taxon>Plasmodiophoridae</taxon>
        <taxon>Spongospora</taxon>
    </lineage>
</organism>
<dbReference type="Pfam" id="PF14966">
    <property type="entry name" value="DNA_repr_REX1B"/>
    <property type="match status" value="1"/>
</dbReference>
<proteinExistence type="predicted"/>
<protein>
    <submittedName>
        <fullName evidence="1">Uncharacterized protein</fullName>
    </submittedName>
</protein>
<dbReference type="EMBL" id="HACM01010876">
    <property type="protein sequence ID" value="CRZ11318.1"/>
    <property type="molecule type" value="Transcribed_RNA"/>
</dbReference>
<accession>A0A0H5RBC1</accession>
<feature type="non-terminal residue" evidence="1">
    <location>
        <position position="1"/>
    </location>
</feature>
<dbReference type="AlphaFoldDB" id="A0A0H5RBC1"/>
<name>A0A0H5RBC1_9EUKA</name>
<dbReference type="InterPro" id="IPR039491">
    <property type="entry name" value="REX1-B"/>
</dbReference>